<dbReference type="GO" id="GO:0003857">
    <property type="term" value="F:(3S)-3-hydroxyacyl-CoA dehydrogenase (NAD+) activity"/>
    <property type="evidence" value="ECO:0007669"/>
    <property type="project" value="TreeGrafter"/>
</dbReference>
<dbReference type="PANTHER" id="PTHR13078:SF57">
    <property type="entry name" value="DEHYDRATASE, PUTATIVE (AFU_ORTHOLOGUE AFUA_5G00640)-RELATED"/>
    <property type="match status" value="1"/>
</dbReference>
<proteinExistence type="predicted"/>
<feature type="region of interest" description="Disordered" evidence="1">
    <location>
        <begin position="327"/>
        <end position="348"/>
    </location>
</feature>
<dbReference type="InterPro" id="IPR023534">
    <property type="entry name" value="Rof/RNase_P-like"/>
</dbReference>
<organism evidence="4 5">
    <name type="scientific">Mortierella isabellina</name>
    <name type="common">Filamentous fungus</name>
    <name type="synonym">Umbelopsis isabellina</name>
    <dbReference type="NCBI Taxonomy" id="91625"/>
    <lineage>
        <taxon>Eukaryota</taxon>
        <taxon>Fungi</taxon>
        <taxon>Fungi incertae sedis</taxon>
        <taxon>Mucoromycota</taxon>
        <taxon>Mucoromycotina</taxon>
        <taxon>Umbelopsidomycetes</taxon>
        <taxon>Umbelopsidales</taxon>
        <taxon>Umbelopsidaceae</taxon>
        <taxon>Umbelopsis</taxon>
    </lineage>
</organism>
<evidence type="ECO:0008006" key="6">
    <source>
        <dbReference type="Google" id="ProtNLM"/>
    </source>
</evidence>
<evidence type="ECO:0000256" key="1">
    <source>
        <dbReference type="SAM" id="MobiDB-lite"/>
    </source>
</evidence>
<gene>
    <name evidence="4" type="ORF">INT43_005928</name>
</gene>
<keyword evidence="5" id="KW-1185">Reference proteome</keyword>
<dbReference type="SUPFAM" id="SSF101744">
    <property type="entry name" value="Rof/RNase P subunit-like"/>
    <property type="match status" value="1"/>
</dbReference>
<dbReference type="AlphaFoldDB" id="A0A8H7PJ43"/>
<dbReference type="PANTHER" id="PTHR13078">
    <property type="entry name" value="PEROXISOMAL MULTIFUNCTIONAL ENZYME TYPE 2-RELATED"/>
    <property type="match status" value="1"/>
</dbReference>
<dbReference type="InterPro" id="IPR029069">
    <property type="entry name" value="HotDog_dom_sf"/>
</dbReference>
<accession>A0A8H7PJ43</accession>
<feature type="domain" description="Peroxisomal multifunctional enzyme type 2-like N-terminal" evidence="3">
    <location>
        <begin position="185"/>
        <end position="320"/>
    </location>
</feature>
<dbReference type="InterPro" id="IPR036980">
    <property type="entry name" value="RNase_P/MRP_Rpp29_sf"/>
</dbReference>
<evidence type="ECO:0000259" key="2">
    <source>
        <dbReference type="Pfam" id="PF01575"/>
    </source>
</evidence>
<reference evidence="4" key="1">
    <citation type="submission" date="2020-12" db="EMBL/GenBank/DDBJ databases">
        <title>Metabolic potential, ecology and presence of endohyphal bacteria is reflected in genomic diversity of Mucoromycotina.</title>
        <authorList>
            <person name="Muszewska A."/>
            <person name="Okrasinska A."/>
            <person name="Steczkiewicz K."/>
            <person name="Drgas O."/>
            <person name="Orlowska M."/>
            <person name="Perlinska-Lenart U."/>
            <person name="Aleksandrzak-Piekarczyk T."/>
            <person name="Szatraj K."/>
            <person name="Zielenkiewicz U."/>
            <person name="Pilsyk S."/>
            <person name="Malc E."/>
            <person name="Mieczkowski P."/>
            <person name="Kruszewska J.S."/>
            <person name="Biernat P."/>
            <person name="Pawlowska J."/>
        </authorList>
    </citation>
    <scope>NUCLEOTIDE SEQUENCE</scope>
    <source>
        <strain evidence="4">WA0000067209</strain>
    </source>
</reference>
<dbReference type="GO" id="GO:0030677">
    <property type="term" value="C:ribonuclease P complex"/>
    <property type="evidence" value="ECO:0007669"/>
    <property type="project" value="InterPro"/>
</dbReference>
<dbReference type="GO" id="GO:0008033">
    <property type="term" value="P:tRNA processing"/>
    <property type="evidence" value="ECO:0007669"/>
    <property type="project" value="InterPro"/>
</dbReference>
<dbReference type="InterPro" id="IPR054357">
    <property type="entry name" value="MFE-2_N"/>
</dbReference>
<dbReference type="Gene3D" id="3.10.129.10">
    <property type="entry name" value="Hotdog Thioesterase"/>
    <property type="match status" value="1"/>
</dbReference>
<protein>
    <recommendedName>
        <fullName evidence="6">MaoC-like domain-containing protein</fullName>
    </recommendedName>
</protein>
<dbReference type="OrthoDB" id="60204at2759"/>
<dbReference type="Pfam" id="PF22622">
    <property type="entry name" value="MFE-2_hydrat-2_N"/>
    <property type="match status" value="1"/>
</dbReference>
<dbReference type="GO" id="GO:0005777">
    <property type="term" value="C:peroxisome"/>
    <property type="evidence" value="ECO:0007669"/>
    <property type="project" value="TreeGrafter"/>
</dbReference>
<dbReference type="Pfam" id="PF01575">
    <property type="entry name" value="MaoC_dehydratas"/>
    <property type="match status" value="1"/>
</dbReference>
<dbReference type="InterPro" id="IPR002539">
    <property type="entry name" value="MaoC-like_dom"/>
</dbReference>
<dbReference type="GO" id="GO:0006635">
    <property type="term" value="P:fatty acid beta-oxidation"/>
    <property type="evidence" value="ECO:0007669"/>
    <property type="project" value="TreeGrafter"/>
</dbReference>
<dbReference type="GO" id="GO:0044594">
    <property type="term" value="F:17-beta-hydroxysteroid dehydrogenase (NAD+) activity"/>
    <property type="evidence" value="ECO:0007669"/>
    <property type="project" value="TreeGrafter"/>
</dbReference>
<dbReference type="GO" id="GO:0003723">
    <property type="term" value="F:RNA binding"/>
    <property type="evidence" value="ECO:0007669"/>
    <property type="project" value="InterPro"/>
</dbReference>
<evidence type="ECO:0000313" key="4">
    <source>
        <dbReference type="EMBL" id="KAG2174866.1"/>
    </source>
</evidence>
<dbReference type="GO" id="GO:0004300">
    <property type="term" value="F:enoyl-CoA hydratase activity"/>
    <property type="evidence" value="ECO:0007669"/>
    <property type="project" value="TreeGrafter"/>
</dbReference>
<evidence type="ECO:0000259" key="3">
    <source>
        <dbReference type="Pfam" id="PF22622"/>
    </source>
</evidence>
<feature type="domain" description="MaoC-like" evidence="2">
    <location>
        <begin position="336"/>
        <end position="448"/>
    </location>
</feature>
<evidence type="ECO:0000313" key="5">
    <source>
        <dbReference type="Proteomes" id="UP000654370"/>
    </source>
</evidence>
<dbReference type="Proteomes" id="UP000654370">
    <property type="component" value="Unassembled WGS sequence"/>
</dbReference>
<dbReference type="Gene3D" id="2.30.30.210">
    <property type="entry name" value="Ribonuclease P/MRP, subunit p29"/>
    <property type="match status" value="1"/>
</dbReference>
<dbReference type="SUPFAM" id="SSF54637">
    <property type="entry name" value="Thioesterase/thiol ester dehydrase-isomerase"/>
    <property type="match status" value="2"/>
</dbReference>
<dbReference type="CDD" id="cd03448">
    <property type="entry name" value="HDE_HSD"/>
    <property type="match status" value="1"/>
</dbReference>
<comment type="caution">
    <text evidence="4">The sequence shown here is derived from an EMBL/GenBank/DDBJ whole genome shotgun (WGS) entry which is preliminary data.</text>
</comment>
<sequence>MLTLLFVYSASGSTAEKLKSRGTPAEHSIAAEVLPGLLNEYLPADADAQKVIANNIQGRKVHVDAADTTHKKKTKTKPKVKRITSRQKRQLGLFNIPAHCHKYDLFLPLHQLWLGYIDELFANNLNALVQSQKLVKADYHGAILTDIPKAASIFNLSVKGNTFTIYGSQIRFRASDRATRKFKVAYNRRDLILYALAVGVAPDELHYLYELDPKFTALPTYALVLQTKGAGFDVNLFAKEVAKSGKTPGLPEYDLNNLVHGEQGMEVLRPIPLGGNFTIKSHISGVYDKGSGMVIDTVKTLVDDKNTEYAKMTTRMFVIGYGGWGGPKGPSTSNEPLPSREPDAVEESATSRSQALLYRLSGDYNPLHADPAIAPKLGFKRPILHGLCSYGTAAHAVIKHMAGNDAARFKSIHARFSSPVYPGETLVTSMWKVSETGDEETIRFVTKIKERDAVVIKDGIVTLLKAKSSAKL</sequence>
<dbReference type="EMBL" id="JAEPQZ010000012">
    <property type="protein sequence ID" value="KAG2174866.1"/>
    <property type="molecule type" value="Genomic_DNA"/>
</dbReference>
<name>A0A8H7PJ43_MORIS</name>